<protein>
    <submittedName>
        <fullName evidence="2">Helix-turn-helix domain-containing protein</fullName>
    </submittedName>
</protein>
<dbReference type="RefSeq" id="WP_367918077.1">
    <property type="nucleotide sequence ID" value="NZ_BAABAC010000006.1"/>
</dbReference>
<name>A0ABW3W258_9ACTN</name>
<dbReference type="SMART" id="SM00530">
    <property type="entry name" value="HTH_XRE"/>
    <property type="match status" value="1"/>
</dbReference>
<dbReference type="SUPFAM" id="SSF47413">
    <property type="entry name" value="lambda repressor-like DNA-binding domains"/>
    <property type="match status" value="1"/>
</dbReference>
<dbReference type="PROSITE" id="PS50943">
    <property type="entry name" value="HTH_CROC1"/>
    <property type="match status" value="1"/>
</dbReference>
<dbReference type="Gene3D" id="1.10.260.40">
    <property type="entry name" value="lambda repressor-like DNA-binding domains"/>
    <property type="match status" value="1"/>
</dbReference>
<comment type="caution">
    <text evidence="2">The sequence shown here is derived from an EMBL/GenBank/DDBJ whole genome shotgun (WGS) entry which is preliminary data.</text>
</comment>
<dbReference type="EMBL" id="JBHTLX010000016">
    <property type="protein sequence ID" value="MFD1248570.1"/>
    <property type="molecule type" value="Genomic_DNA"/>
</dbReference>
<dbReference type="InterPro" id="IPR010982">
    <property type="entry name" value="Lambda_DNA-bd_dom_sf"/>
</dbReference>
<evidence type="ECO:0000259" key="1">
    <source>
        <dbReference type="PROSITE" id="PS50943"/>
    </source>
</evidence>
<proteinExistence type="predicted"/>
<gene>
    <name evidence="2" type="ORF">ACFQ3F_12295</name>
</gene>
<evidence type="ECO:0000313" key="2">
    <source>
        <dbReference type="EMBL" id="MFD1248570.1"/>
    </source>
</evidence>
<dbReference type="CDD" id="cd00093">
    <property type="entry name" value="HTH_XRE"/>
    <property type="match status" value="1"/>
</dbReference>
<dbReference type="Pfam" id="PF13560">
    <property type="entry name" value="HTH_31"/>
    <property type="match status" value="1"/>
</dbReference>
<keyword evidence="3" id="KW-1185">Reference proteome</keyword>
<reference evidence="3" key="1">
    <citation type="journal article" date="2019" name="Int. J. Syst. Evol. Microbiol.">
        <title>The Global Catalogue of Microorganisms (GCM) 10K type strain sequencing project: providing services to taxonomists for standard genome sequencing and annotation.</title>
        <authorList>
            <consortium name="The Broad Institute Genomics Platform"/>
            <consortium name="The Broad Institute Genome Sequencing Center for Infectious Disease"/>
            <person name="Wu L."/>
            <person name="Ma J."/>
        </authorList>
    </citation>
    <scope>NUCLEOTIDE SEQUENCE [LARGE SCALE GENOMIC DNA]</scope>
    <source>
        <strain evidence="3">CCUG 52478</strain>
    </source>
</reference>
<dbReference type="Proteomes" id="UP001597229">
    <property type="component" value="Unassembled WGS sequence"/>
</dbReference>
<accession>A0ABW3W258</accession>
<evidence type="ECO:0000313" key="3">
    <source>
        <dbReference type="Proteomes" id="UP001597229"/>
    </source>
</evidence>
<organism evidence="2 3">
    <name type="scientific">Nocardioides ginsengisoli</name>
    <dbReference type="NCBI Taxonomy" id="363868"/>
    <lineage>
        <taxon>Bacteria</taxon>
        <taxon>Bacillati</taxon>
        <taxon>Actinomycetota</taxon>
        <taxon>Actinomycetes</taxon>
        <taxon>Propionibacteriales</taxon>
        <taxon>Nocardioidaceae</taxon>
        <taxon>Nocardioides</taxon>
    </lineage>
</organism>
<sequence>MGAAAVVRRILEQSGMTKSRLAAEAGVSRAQLDRYLSGRTQPGYEQLARLADAAGFDLEVDLRPQPRPFPEDLLLVLEFGETFETKPPKPLINLGPVWREAARRREAIAAHG</sequence>
<dbReference type="InterPro" id="IPR001387">
    <property type="entry name" value="Cro/C1-type_HTH"/>
</dbReference>
<feature type="domain" description="HTH cro/C1-type" evidence="1">
    <location>
        <begin position="7"/>
        <end position="62"/>
    </location>
</feature>